<proteinExistence type="inferred from homology"/>
<dbReference type="PANTHER" id="PTHR12891:SF0">
    <property type="entry name" value="MMS19 NUCLEOTIDE EXCISION REPAIR PROTEIN HOMOLOG"/>
    <property type="match status" value="1"/>
</dbReference>
<dbReference type="GO" id="GO:0016226">
    <property type="term" value="P:iron-sulfur cluster assembly"/>
    <property type="evidence" value="ECO:0007669"/>
    <property type="project" value="UniProtKB-UniRule"/>
</dbReference>
<keyword evidence="1" id="KW-0963">Cytoplasm</keyword>
<dbReference type="Pfam" id="PF14500">
    <property type="entry name" value="MMS19_N"/>
    <property type="match status" value="1"/>
</dbReference>
<dbReference type="EMBL" id="UYYF01000534">
    <property type="protein sequence ID" value="VDM98506.1"/>
    <property type="molecule type" value="Genomic_DNA"/>
</dbReference>
<evidence type="ECO:0000313" key="3">
    <source>
        <dbReference type="EMBL" id="VDM98506.1"/>
    </source>
</evidence>
<sequence length="994" mass="114917">MAGNENDSDSDFVKHWVHELSFGGSSTLRLFIESLQADIKSRDRLKQENGLKRIILVISKLPDDFPWLSTQEELLINFLMANYSVLDKPDVYFLAAVKKLVSFFHIQLMKSPHLAVDYIQVVVEKLFHQEQVQTFSQKERYVFYQILDILLTKYHKELLENPYFISYFISAINGEQDPRCLVIIFRLFCIICKHSNLGNFPKNLFNIYVNDLFDVIACYYPIQFQQNSKERTEITRQLLVSGCENCLFADEEFASLVFELVIEKLTEDENSLETKLEVCTFLGKACSAFPDADLTDYIDDLCTGIRSVLLKSSSTTNITSVREPIHFAISSVIKALERSSPVVCNFAKLIYRYIFVAYSFYIFKTKNFLQTRKEQIEYVCQTFIENCELFVLKMELGLTEKNLEFFETLLKSSEYCWDIIFGAVFSWLLLLCKGDTISSVTNKSEITSESLRFLCHWIDLAEGFKQVKLMQKYYAPLNEMLNNNDYENAQIVQFKLLKVCVNLHVETEMLLEKCKIFLLKSFDSVMNCNQELKNECLMFVYAFAANNWIIAKTLLAKKINAMKELFYPVFWSAIHSPESLNFVVSHLAMLFPAPLDWGDDMQELYVKIFERNKSGDGSLQEMLLEETLVCVFAKLESELKAGRSLKTQARLLQRIGLIISDSTHIKGLHLIEQKIKECPYLLPGLYLYIIQSMNTDKILKILEHSFATEKNFTWYKSLLLAAVVNKSASYAETLKQINRFGENLEFLDNFKCRTRLTAGLMLAGRPEGPIFFAELLQDLVQYFDSSNINLLTEALVDMLTFDKCYSDPIKCKYNATFLWQQRIFCQLVAVYVQYLESLNKELWDRRVVLFAVLSPLSDLAGSLTSVCSSYAKLLSVVYDALDTNSLDLFLEKQIISALANFLKNATSEQLTDELLLKILPRLLKILSRLQFMSDSSQDTRLHLVLMECLQLVTLRWRPEMLLPYYNSVIRNLIAHSASRKRVVRQAVANVRNSW</sequence>
<accession>A0A0N5CQL0</accession>
<reference evidence="3 4" key="2">
    <citation type="submission" date="2018-11" db="EMBL/GenBank/DDBJ databases">
        <authorList>
            <consortium name="Pathogen Informatics"/>
        </authorList>
    </citation>
    <scope>NUCLEOTIDE SEQUENCE [LARGE SCALE GENOMIC DNA]</scope>
</reference>
<evidence type="ECO:0000256" key="1">
    <source>
        <dbReference type="RuleBase" id="RU367072"/>
    </source>
</evidence>
<keyword evidence="1" id="KW-0539">Nucleus</keyword>
<reference evidence="5" key="1">
    <citation type="submission" date="2017-02" db="UniProtKB">
        <authorList>
            <consortium name="WormBaseParasite"/>
        </authorList>
    </citation>
    <scope>IDENTIFICATION</scope>
</reference>
<dbReference type="GO" id="GO:0005819">
    <property type="term" value="C:spindle"/>
    <property type="evidence" value="ECO:0007669"/>
    <property type="project" value="UniProtKB-SubCell"/>
</dbReference>
<dbReference type="Proteomes" id="UP000276776">
    <property type="component" value="Unassembled WGS sequence"/>
</dbReference>
<keyword evidence="1" id="KW-0227">DNA damage</keyword>
<keyword evidence="1" id="KW-0206">Cytoskeleton</keyword>
<evidence type="ECO:0000313" key="4">
    <source>
        <dbReference type="Proteomes" id="UP000276776"/>
    </source>
</evidence>
<gene>
    <name evidence="3" type="ORF">TCLT_LOCUS2511</name>
</gene>
<comment type="subcellular location">
    <subcellularLocation>
        <location evidence="1">Cytoplasm</location>
        <location evidence="1">Cytoskeleton</location>
        <location evidence="1">Spindle</location>
    </subcellularLocation>
    <subcellularLocation>
        <location evidence="1">Nucleus</location>
    </subcellularLocation>
</comment>
<dbReference type="WBParaSite" id="TCLT_0000251001-mRNA-1">
    <property type="protein sequence ID" value="TCLT_0000251001-mRNA-1"/>
    <property type="gene ID" value="TCLT_0000251001"/>
</dbReference>
<dbReference type="InterPro" id="IPR039920">
    <property type="entry name" value="MMS19"/>
</dbReference>
<dbReference type="GO" id="GO:0006281">
    <property type="term" value="P:DNA repair"/>
    <property type="evidence" value="ECO:0007669"/>
    <property type="project" value="UniProtKB-UniRule"/>
</dbReference>
<dbReference type="OMA" id="WRQRIFC"/>
<dbReference type="InterPro" id="IPR029240">
    <property type="entry name" value="MMS19_N"/>
</dbReference>
<dbReference type="SUPFAM" id="SSF48371">
    <property type="entry name" value="ARM repeat"/>
    <property type="match status" value="1"/>
</dbReference>
<feature type="domain" description="MMS19 N-terminal" evidence="2">
    <location>
        <begin position="32"/>
        <end position="309"/>
    </location>
</feature>
<dbReference type="STRING" id="103827.A0A0N5CQL0"/>
<dbReference type="PANTHER" id="PTHR12891">
    <property type="entry name" value="DNA REPAIR/TRANSCRIPTION PROTEIN MET18/MMS19"/>
    <property type="match status" value="1"/>
</dbReference>
<name>A0A0N5CQL0_THECL</name>
<dbReference type="GO" id="GO:0097361">
    <property type="term" value="C:cytosolic [4Fe-4S] assembly targeting complex"/>
    <property type="evidence" value="ECO:0007669"/>
    <property type="project" value="UniProtKB-UniRule"/>
</dbReference>
<comment type="function">
    <text evidence="1">Key component of the cytosolic iron-sulfur protein assembly (CIA) complex, a multiprotein complex that mediates the incorporation of iron-sulfur cluster into apoproteins specifically involved in DNA metabolism and genomic integrity. In the CIA complex, MMS19 acts as an adapter between early-acting CIA components and a subset of cellular target iron-sulfur proteins.</text>
</comment>
<dbReference type="OrthoDB" id="342900at2759"/>
<comment type="similarity">
    <text evidence="1">Belongs to the MET18/MMS19 family.</text>
</comment>
<dbReference type="InterPro" id="IPR016024">
    <property type="entry name" value="ARM-type_fold"/>
</dbReference>
<keyword evidence="4" id="KW-1185">Reference proteome</keyword>
<keyword evidence="1" id="KW-0234">DNA repair</keyword>
<dbReference type="GO" id="GO:0051604">
    <property type="term" value="P:protein maturation"/>
    <property type="evidence" value="ECO:0007669"/>
    <property type="project" value="UniProtKB-UniRule"/>
</dbReference>
<dbReference type="GO" id="GO:0005634">
    <property type="term" value="C:nucleus"/>
    <property type="evidence" value="ECO:0007669"/>
    <property type="project" value="UniProtKB-SubCell"/>
</dbReference>
<protein>
    <recommendedName>
        <fullName evidence="1">MMS19 nucleotide excision repair protein</fullName>
    </recommendedName>
</protein>
<comment type="subunit">
    <text evidence="1">Component of the CIA complex.</text>
</comment>
<evidence type="ECO:0000259" key="2">
    <source>
        <dbReference type="Pfam" id="PF14500"/>
    </source>
</evidence>
<organism evidence="5">
    <name type="scientific">Thelazia callipaeda</name>
    <name type="common">Oriental eyeworm</name>
    <name type="synonym">Parasitic nematode</name>
    <dbReference type="NCBI Taxonomy" id="103827"/>
    <lineage>
        <taxon>Eukaryota</taxon>
        <taxon>Metazoa</taxon>
        <taxon>Ecdysozoa</taxon>
        <taxon>Nematoda</taxon>
        <taxon>Chromadorea</taxon>
        <taxon>Rhabditida</taxon>
        <taxon>Spirurina</taxon>
        <taxon>Spiruromorpha</taxon>
        <taxon>Thelazioidea</taxon>
        <taxon>Thelaziidae</taxon>
        <taxon>Thelazia</taxon>
    </lineage>
</organism>
<dbReference type="AlphaFoldDB" id="A0A0N5CQL0"/>
<evidence type="ECO:0000313" key="5">
    <source>
        <dbReference type="WBParaSite" id="TCLT_0000251001-mRNA-1"/>
    </source>
</evidence>